<name>A0AAW9HIS4_9ACTO</name>
<evidence type="ECO:0000313" key="2">
    <source>
        <dbReference type="EMBL" id="MDY5146545.1"/>
    </source>
</evidence>
<dbReference type="EMBL" id="JAWNFY010000014">
    <property type="protein sequence ID" value="MDY5146545.1"/>
    <property type="molecule type" value="Genomic_DNA"/>
</dbReference>
<dbReference type="GeneID" id="92814304"/>
<dbReference type="Proteomes" id="UP001284901">
    <property type="component" value="Unassembled WGS sequence"/>
</dbReference>
<accession>A0AAW9HIS4</accession>
<evidence type="ECO:0000313" key="3">
    <source>
        <dbReference type="Proteomes" id="UP001284901"/>
    </source>
</evidence>
<evidence type="ECO:0000313" key="4">
    <source>
        <dbReference type="Proteomes" id="UP001288320"/>
    </source>
</evidence>
<organism evidence="1 4">
    <name type="scientific">Actinotignum timonense</name>
    <dbReference type="NCBI Taxonomy" id="1870995"/>
    <lineage>
        <taxon>Bacteria</taxon>
        <taxon>Bacillati</taxon>
        <taxon>Actinomycetota</taxon>
        <taxon>Actinomycetes</taxon>
        <taxon>Actinomycetales</taxon>
        <taxon>Actinomycetaceae</taxon>
        <taxon>Actinotignum</taxon>
    </lineage>
</organism>
<dbReference type="EMBL" id="JAWNFV010000005">
    <property type="protein sequence ID" value="MDY5140376.1"/>
    <property type="molecule type" value="Genomic_DNA"/>
</dbReference>
<dbReference type="AlphaFoldDB" id="A0AAW9HIS4"/>
<sequence>MNLWWSLALLAGVVLLLLGFSAALAARRLDRLHTTLLKSRRAVEQALAARARTAYDMAMSGELDMAGALILTDSAQRVLSASMLPVVADGLEALPGDMRADLPDPAVAARERRAVESELSRALRLTVDELDPNDMTDAAAREFYRRLERARLDVRMTRSFHNSHVDQARRVRNSRVLSIFPIAGHAPVPQTIDIDDE</sequence>
<evidence type="ECO:0008006" key="5">
    <source>
        <dbReference type="Google" id="ProtNLM"/>
    </source>
</evidence>
<proteinExistence type="predicted"/>
<reference evidence="1 3" key="1">
    <citation type="submission" date="2023-10" db="EMBL/GenBank/DDBJ databases">
        <title>Whole Genome based description of the genera Actinobaculum and Actinotignum reveals a complex phylogenetic relationship within the species included in the genus Actinotignum.</title>
        <authorList>
            <person name="Jensen C.S."/>
            <person name="Dargis R."/>
            <person name="Kemp M."/>
            <person name="Christensen J.J."/>
        </authorList>
    </citation>
    <scope>NUCLEOTIDE SEQUENCE</scope>
    <source>
        <strain evidence="2 3">SLA_B089</strain>
        <strain evidence="1">SLA_B245</strain>
    </source>
</reference>
<dbReference type="RefSeq" id="WP_087070702.1">
    <property type="nucleotide sequence ID" value="NZ_CAUPFC010000007.1"/>
</dbReference>
<dbReference type="Proteomes" id="UP001288320">
    <property type="component" value="Unassembled WGS sequence"/>
</dbReference>
<protein>
    <recommendedName>
        <fullName evidence="5">NUDIX hydrolase</fullName>
    </recommendedName>
</protein>
<evidence type="ECO:0000313" key="1">
    <source>
        <dbReference type="EMBL" id="MDY5140376.1"/>
    </source>
</evidence>
<comment type="caution">
    <text evidence="1">The sequence shown here is derived from an EMBL/GenBank/DDBJ whole genome shotgun (WGS) entry which is preliminary data.</text>
</comment>
<gene>
    <name evidence="1" type="ORF">R6G74_03490</name>
    <name evidence="2" type="ORF">R6P33_05840</name>
</gene>
<keyword evidence="3" id="KW-1185">Reference proteome</keyword>